<proteinExistence type="predicted"/>
<gene>
    <name evidence="1" type="ORF">NEZAVI_LOCUS15687</name>
</gene>
<dbReference type="AlphaFoldDB" id="A0A9P0HUM1"/>
<sequence>MHHNSILCDYVKGEFIIHTGESADCSLSSHQIEEVSIDIWKCTEATCAITSKTDDTYIVDFADKDVLETCASIVDTAPEARWTTLPRDLTTIHSHTDKVIRIIRICQFVK</sequence>
<protein>
    <submittedName>
        <fullName evidence="1">Uncharacterized protein</fullName>
    </submittedName>
</protein>
<reference evidence="1" key="1">
    <citation type="submission" date="2022-01" db="EMBL/GenBank/DDBJ databases">
        <authorList>
            <person name="King R."/>
        </authorList>
    </citation>
    <scope>NUCLEOTIDE SEQUENCE</scope>
</reference>
<keyword evidence="2" id="KW-1185">Reference proteome</keyword>
<name>A0A9P0HUM1_NEZVI</name>
<evidence type="ECO:0000313" key="2">
    <source>
        <dbReference type="Proteomes" id="UP001152798"/>
    </source>
</evidence>
<evidence type="ECO:0000313" key="1">
    <source>
        <dbReference type="EMBL" id="CAH1408095.1"/>
    </source>
</evidence>
<organism evidence="1 2">
    <name type="scientific">Nezara viridula</name>
    <name type="common">Southern green stink bug</name>
    <name type="synonym">Cimex viridulus</name>
    <dbReference type="NCBI Taxonomy" id="85310"/>
    <lineage>
        <taxon>Eukaryota</taxon>
        <taxon>Metazoa</taxon>
        <taxon>Ecdysozoa</taxon>
        <taxon>Arthropoda</taxon>
        <taxon>Hexapoda</taxon>
        <taxon>Insecta</taxon>
        <taxon>Pterygota</taxon>
        <taxon>Neoptera</taxon>
        <taxon>Paraneoptera</taxon>
        <taxon>Hemiptera</taxon>
        <taxon>Heteroptera</taxon>
        <taxon>Panheteroptera</taxon>
        <taxon>Pentatomomorpha</taxon>
        <taxon>Pentatomoidea</taxon>
        <taxon>Pentatomidae</taxon>
        <taxon>Pentatominae</taxon>
        <taxon>Nezara</taxon>
    </lineage>
</organism>
<accession>A0A9P0HUM1</accession>
<dbReference type="EMBL" id="OV725083">
    <property type="protein sequence ID" value="CAH1408095.1"/>
    <property type="molecule type" value="Genomic_DNA"/>
</dbReference>
<dbReference type="Proteomes" id="UP001152798">
    <property type="component" value="Chromosome 7"/>
</dbReference>